<gene>
    <name evidence="1" type="ORF">DS742_18095</name>
</gene>
<dbReference type="EMBL" id="QOHO01000059">
    <property type="protein sequence ID" value="RFZ77553.1"/>
    <property type="molecule type" value="Genomic_DNA"/>
</dbReference>
<dbReference type="Proteomes" id="UP000260680">
    <property type="component" value="Unassembled WGS sequence"/>
</dbReference>
<dbReference type="RefSeq" id="WP_117418377.1">
    <property type="nucleotide sequence ID" value="NZ_QOHO01000059.1"/>
</dbReference>
<name>A0A3E2N970_9FIRM</name>
<organism evidence="1 2">
    <name type="scientific">Lacrimispora amygdalina</name>
    <dbReference type="NCBI Taxonomy" id="253257"/>
    <lineage>
        <taxon>Bacteria</taxon>
        <taxon>Bacillati</taxon>
        <taxon>Bacillota</taxon>
        <taxon>Clostridia</taxon>
        <taxon>Lachnospirales</taxon>
        <taxon>Lachnospiraceae</taxon>
        <taxon>Lacrimispora</taxon>
    </lineage>
</organism>
<protein>
    <submittedName>
        <fullName evidence="1">Uncharacterized protein</fullName>
    </submittedName>
</protein>
<accession>A0A3E2N970</accession>
<reference evidence="1 2" key="1">
    <citation type="submission" date="2018-07" db="EMBL/GenBank/DDBJ databases">
        <title>New species, Clostridium PI-S10-A1B.</title>
        <authorList>
            <person name="Krishna G."/>
            <person name="Summeta K."/>
            <person name="Shikha S."/>
            <person name="Prabhu P.B."/>
            <person name="Suresh K."/>
        </authorList>
    </citation>
    <scope>NUCLEOTIDE SEQUENCE [LARGE SCALE GENOMIC DNA]</scope>
    <source>
        <strain evidence="1 2">PI-S10-A1B</strain>
    </source>
</reference>
<proteinExistence type="predicted"/>
<dbReference type="AlphaFoldDB" id="A0A3E2N970"/>
<evidence type="ECO:0000313" key="1">
    <source>
        <dbReference type="EMBL" id="RFZ77553.1"/>
    </source>
</evidence>
<dbReference type="OrthoDB" id="1929558at2"/>
<sequence>MNTVIKNYRFHSFNKRKKAWRSLTWAFAPRKRRRELVYLLYCCLLFEAAVLFPRQREQICSELRKLYAVREEYVEETIAGMPFLKAADGEVREHGFSLDLKEGELKLWQRVERQILKKSD</sequence>
<comment type="caution">
    <text evidence="1">The sequence shown here is derived from an EMBL/GenBank/DDBJ whole genome shotgun (WGS) entry which is preliminary data.</text>
</comment>
<evidence type="ECO:0000313" key="2">
    <source>
        <dbReference type="Proteomes" id="UP000260680"/>
    </source>
</evidence>